<dbReference type="InterPro" id="IPR036594">
    <property type="entry name" value="Meth_synthase_dom"/>
</dbReference>
<evidence type="ECO:0000259" key="5">
    <source>
        <dbReference type="PROSITE" id="PS50937"/>
    </source>
</evidence>
<dbReference type="Gene3D" id="1.10.1240.10">
    <property type="entry name" value="Methionine synthase domain"/>
    <property type="match status" value="1"/>
</dbReference>
<dbReference type="InterPro" id="IPR000551">
    <property type="entry name" value="MerR-type_HTH_dom"/>
</dbReference>
<dbReference type="Proteomes" id="UP001183202">
    <property type="component" value="Unassembled WGS sequence"/>
</dbReference>
<dbReference type="SUPFAM" id="SSF52242">
    <property type="entry name" value="Cobalamin (vitamin B12)-binding domain"/>
    <property type="match status" value="1"/>
</dbReference>
<evidence type="ECO:0000313" key="7">
    <source>
        <dbReference type="Proteomes" id="UP001183202"/>
    </source>
</evidence>
<keyword evidence="4" id="KW-0804">Transcription</keyword>
<dbReference type="SUPFAM" id="SSF46955">
    <property type="entry name" value="Putative DNA-binding domain"/>
    <property type="match status" value="1"/>
</dbReference>
<dbReference type="InterPro" id="IPR047057">
    <property type="entry name" value="MerR_fam"/>
</dbReference>
<evidence type="ECO:0000313" key="6">
    <source>
        <dbReference type="EMBL" id="MDT0349564.1"/>
    </source>
</evidence>
<protein>
    <submittedName>
        <fullName evidence="6">MerR family transcriptional regulator</fullName>
    </submittedName>
</protein>
<accession>A0ABU2N6Q7</accession>
<dbReference type="RefSeq" id="WP_311555583.1">
    <property type="nucleotide sequence ID" value="NZ_JAVREJ010000004.1"/>
</dbReference>
<dbReference type="Gene3D" id="1.10.1660.10">
    <property type="match status" value="1"/>
</dbReference>
<dbReference type="InterPro" id="IPR036724">
    <property type="entry name" value="Cobalamin-bd_sf"/>
</dbReference>
<evidence type="ECO:0000256" key="3">
    <source>
        <dbReference type="ARBA" id="ARBA00023125"/>
    </source>
</evidence>
<dbReference type="PANTHER" id="PTHR30204:SF69">
    <property type="entry name" value="MERR-FAMILY TRANSCRIPTIONAL REGULATOR"/>
    <property type="match status" value="1"/>
</dbReference>
<dbReference type="InterPro" id="IPR003759">
    <property type="entry name" value="Cbl-bd_cap"/>
</dbReference>
<dbReference type="PANTHER" id="PTHR30204">
    <property type="entry name" value="REDOX-CYCLING DRUG-SENSING TRANSCRIPTIONAL ACTIVATOR SOXR"/>
    <property type="match status" value="1"/>
</dbReference>
<dbReference type="InterPro" id="IPR009061">
    <property type="entry name" value="DNA-bd_dom_put_sf"/>
</dbReference>
<feature type="domain" description="HTH merR-type" evidence="5">
    <location>
        <begin position="11"/>
        <end position="80"/>
    </location>
</feature>
<dbReference type="Pfam" id="PF13411">
    <property type="entry name" value="MerR_1"/>
    <property type="match status" value="1"/>
</dbReference>
<sequence>MPVTSGEQPVALPISEVARLTGLTTATLRAWQRRYGLGASRSSPGGHRRYSPLDVARLRAVQQLVGQGLATAEAVRVVLVPAEHDLDLPAEADPVAHLLAAAALDLDGPSCRALLRDHLAAHPVERTWEEVIRPALRTVGERWSELPHGVAVEHLLSHVAAAALGAAASTDLPGPPAVLLACVPVEEHDLPLVALAAALGQRGVATTLLGAATPTDTLVRAVQHSRPAVVVLLALLPELVDPGMLTALPPTGRVVAAGPGWAGAALPADVRRVDDLAGALEVVGEVVSRTRFTTRGRRRSVAR</sequence>
<keyword evidence="3" id="KW-0238">DNA-binding</keyword>
<keyword evidence="7" id="KW-1185">Reference proteome</keyword>
<gene>
    <name evidence="6" type="ORF">RM445_08525</name>
</gene>
<dbReference type="PROSITE" id="PS50937">
    <property type="entry name" value="HTH_MERR_2"/>
    <property type="match status" value="1"/>
</dbReference>
<keyword evidence="1" id="KW-0678">Repressor</keyword>
<evidence type="ECO:0000256" key="1">
    <source>
        <dbReference type="ARBA" id="ARBA00022491"/>
    </source>
</evidence>
<dbReference type="CDD" id="cd01104">
    <property type="entry name" value="HTH_MlrA-CarA"/>
    <property type="match status" value="1"/>
</dbReference>
<dbReference type="Pfam" id="PF02607">
    <property type="entry name" value="B12-binding_2"/>
    <property type="match status" value="1"/>
</dbReference>
<evidence type="ECO:0000256" key="4">
    <source>
        <dbReference type="ARBA" id="ARBA00023163"/>
    </source>
</evidence>
<dbReference type="SMART" id="SM00422">
    <property type="entry name" value="HTH_MERR"/>
    <property type="match status" value="1"/>
</dbReference>
<evidence type="ECO:0000256" key="2">
    <source>
        <dbReference type="ARBA" id="ARBA00023015"/>
    </source>
</evidence>
<proteinExistence type="predicted"/>
<dbReference type="Gene3D" id="3.40.50.280">
    <property type="entry name" value="Cobalamin-binding domain"/>
    <property type="match status" value="1"/>
</dbReference>
<reference evidence="7" key="1">
    <citation type="submission" date="2023-07" db="EMBL/GenBank/DDBJ databases">
        <title>30 novel species of actinomycetes from the DSMZ collection.</title>
        <authorList>
            <person name="Nouioui I."/>
        </authorList>
    </citation>
    <scope>NUCLEOTIDE SEQUENCE [LARGE SCALE GENOMIC DNA]</scope>
    <source>
        <strain evidence="7">DSM 45834</strain>
    </source>
</reference>
<comment type="caution">
    <text evidence="6">The sequence shown here is derived from an EMBL/GenBank/DDBJ whole genome shotgun (WGS) entry which is preliminary data.</text>
</comment>
<keyword evidence="2" id="KW-0805">Transcription regulation</keyword>
<organism evidence="6 7">
    <name type="scientific">Pseudonocardia charpentierae</name>
    <dbReference type="NCBI Taxonomy" id="3075545"/>
    <lineage>
        <taxon>Bacteria</taxon>
        <taxon>Bacillati</taxon>
        <taxon>Actinomycetota</taxon>
        <taxon>Actinomycetes</taxon>
        <taxon>Pseudonocardiales</taxon>
        <taxon>Pseudonocardiaceae</taxon>
        <taxon>Pseudonocardia</taxon>
    </lineage>
</organism>
<name>A0ABU2N6Q7_9PSEU</name>
<dbReference type="EMBL" id="JAVREJ010000004">
    <property type="protein sequence ID" value="MDT0349564.1"/>
    <property type="molecule type" value="Genomic_DNA"/>
</dbReference>